<dbReference type="Pfam" id="PF05057">
    <property type="entry name" value="DUF676"/>
    <property type="match status" value="2"/>
</dbReference>
<feature type="domain" description="DUF676" evidence="4">
    <location>
        <begin position="14"/>
        <end position="81"/>
    </location>
</feature>
<dbReference type="InterPro" id="IPR044294">
    <property type="entry name" value="Lipase-like"/>
</dbReference>
<reference evidence="5" key="1">
    <citation type="submission" date="2021-07" db="EMBL/GenBank/DDBJ databases">
        <title>Draft genome of Mortierella alpina, strain LL118, isolated from an aspen leaf litter sample.</title>
        <authorList>
            <person name="Yang S."/>
            <person name="Vinatzer B.A."/>
        </authorList>
    </citation>
    <scope>NUCLEOTIDE SEQUENCE</scope>
    <source>
        <strain evidence="5">LL118</strain>
    </source>
</reference>
<dbReference type="EMBL" id="JAIFTL010000017">
    <property type="protein sequence ID" value="KAG9326551.1"/>
    <property type="molecule type" value="Genomic_DNA"/>
</dbReference>
<keyword evidence="3" id="KW-1133">Transmembrane helix</keyword>
<proteinExistence type="inferred from homology"/>
<dbReference type="PANTHER" id="PTHR12482:SF62">
    <property type="entry name" value="LIPASE ROG1-RELATED"/>
    <property type="match status" value="1"/>
</dbReference>
<evidence type="ECO:0000256" key="1">
    <source>
        <dbReference type="ARBA" id="ARBA00007920"/>
    </source>
</evidence>
<evidence type="ECO:0000259" key="4">
    <source>
        <dbReference type="Pfam" id="PF05057"/>
    </source>
</evidence>
<feature type="compositionally biased region" description="Polar residues" evidence="2">
    <location>
        <begin position="438"/>
        <end position="449"/>
    </location>
</feature>
<dbReference type="PANTHER" id="PTHR12482">
    <property type="entry name" value="LIPASE ROG1-RELATED-RELATED"/>
    <property type="match status" value="1"/>
</dbReference>
<dbReference type="AlphaFoldDB" id="A0A9P8ABT8"/>
<evidence type="ECO:0000313" key="6">
    <source>
        <dbReference type="Proteomes" id="UP000717515"/>
    </source>
</evidence>
<comment type="similarity">
    <text evidence="1">Belongs to the putative lipase ROG1 family.</text>
</comment>
<dbReference type="InterPro" id="IPR029058">
    <property type="entry name" value="AB_hydrolase_fold"/>
</dbReference>
<dbReference type="SUPFAM" id="SSF53474">
    <property type="entry name" value="alpha/beta-Hydrolases"/>
    <property type="match status" value="1"/>
</dbReference>
<keyword evidence="3" id="KW-0472">Membrane</keyword>
<evidence type="ECO:0000256" key="2">
    <source>
        <dbReference type="SAM" id="MobiDB-lite"/>
    </source>
</evidence>
<feature type="region of interest" description="Disordered" evidence="2">
    <location>
        <begin position="398"/>
        <end position="423"/>
    </location>
</feature>
<protein>
    <recommendedName>
        <fullName evidence="4">DUF676 domain-containing protein</fullName>
    </recommendedName>
</protein>
<feature type="domain" description="DUF676" evidence="4">
    <location>
        <begin position="138"/>
        <end position="274"/>
    </location>
</feature>
<name>A0A9P8ABT8_MORAP</name>
<evidence type="ECO:0000256" key="3">
    <source>
        <dbReference type="SAM" id="Phobius"/>
    </source>
</evidence>
<evidence type="ECO:0000313" key="5">
    <source>
        <dbReference type="EMBL" id="KAG9326551.1"/>
    </source>
</evidence>
<gene>
    <name evidence="5" type="ORF">KVV02_001478</name>
</gene>
<feature type="transmembrane region" description="Helical" evidence="3">
    <location>
        <begin position="344"/>
        <end position="368"/>
    </location>
</feature>
<feature type="compositionally biased region" description="Basic residues" evidence="2">
    <location>
        <begin position="94"/>
        <end position="103"/>
    </location>
</feature>
<dbReference type="Proteomes" id="UP000717515">
    <property type="component" value="Unassembled WGS sequence"/>
</dbReference>
<comment type="caution">
    <text evidence="5">The sequence shown here is derived from an EMBL/GenBank/DDBJ whole genome shotgun (WGS) entry which is preliminary data.</text>
</comment>
<dbReference type="InterPro" id="IPR007751">
    <property type="entry name" value="DUF676_lipase-like"/>
</dbReference>
<feature type="compositionally biased region" description="Low complexity" evidence="2">
    <location>
        <begin position="410"/>
        <end position="423"/>
    </location>
</feature>
<keyword evidence="3" id="KW-0812">Transmembrane</keyword>
<feature type="compositionally biased region" description="Low complexity" evidence="2">
    <location>
        <begin position="112"/>
        <end position="127"/>
    </location>
</feature>
<sequence>MATSEPTQQPDTHQGVHLVVLQNGLWGNKGHMKYIAQQFKERLGDRILVYRAETNESSLTYDGVDVCGQRLVQEIHEVIRVIEAGGNIKDLRGQKNKSKKPKTDKKLGHPTSSVSSTPSSNYSSKNNSQEDVMGSHVDSAKRKKVTQFSYLGYSLGGLMGRFALGLLDMEKFFDPVDQGGRGIEPVYFVTMATPHLGIRKPPESNWSKLFNYLSSTMLSRTGEQLQLIDDYIDGKPILLVMSEPGSVFVQALSRFKRRALYCNIRNDRSVPFWTASFSDADPFSELEAMEIQYNSGYSSLIESFEHQDLETVARQQKERAEFLKAASFSERTSQRIASIPWKRYALFGILGPILIPVWIVIASTTISYQGMSSRRRTRDIITMDGPLYRIRERASTVNVERYRDDDDVDNNSSTGSGSNDNTNYTQAFEVSSELTAVSPVATTQPSADTKQQEQKQEQEQEQDQSVVSITADGGSVEPETVVSYSYPHLKTIQPLALLPVQVEMSRNLNTLEWKKNIIHIEGMNAHASIVVREKRFSNEGGVAAVQHAVDMFRDDGEDE</sequence>
<accession>A0A9P8ABT8</accession>
<feature type="region of interest" description="Disordered" evidence="2">
    <location>
        <begin position="90"/>
        <end position="138"/>
    </location>
</feature>
<feature type="region of interest" description="Disordered" evidence="2">
    <location>
        <begin position="438"/>
        <end position="474"/>
    </location>
</feature>
<organism evidence="5 6">
    <name type="scientific">Mortierella alpina</name>
    <name type="common">Oleaginous fungus</name>
    <name type="synonym">Mortierella renispora</name>
    <dbReference type="NCBI Taxonomy" id="64518"/>
    <lineage>
        <taxon>Eukaryota</taxon>
        <taxon>Fungi</taxon>
        <taxon>Fungi incertae sedis</taxon>
        <taxon>Mucoromycota</taxon>
        <taxon>Mortierellomycotina</taxon>
        <taxon>Mortierellomycetes</taxon>
        <taxon>Mortierellales</taxon>
        <taxon>Mortierellaceae</taxon>
        <taxon>Mortierella</taxon>
    </lineage>
</organism>